<evidence type="ECO:0000313" key="1">
    <source>
        <dbReference type="EMBL" id="AZL94486.1"/>
    </source>
</evidence>
<dbReference type="AlphaFoldDB" id="A0A3Q8UBU3"/>
<dbReference type="CDD" id="cd00377">
    <property type="entry name" value="ICL_PEPM"/>
    <property type="match status" value="1"/>
</dbReference>
<dbReference type="GO" id="GO:0016833">
    <property type="term" value="F:oxo-acid-lyase activity"/>
    <property type="evidence" value="ECO:0007669"/>
    <property type="project" value="UniProtKB-ARBA"/>
</dbReference>
<reference evidence="1" key="1">
    <citation type="journal article" date="2018" name="Genome Biol. Evol.">
        <title>Nephromyces encodes a urate metabolism pathway and predicted peroxisomes, demonstrating these are not ancient losses of apicomplexans.</title>
        <authorList>
            <person name="Paight C."/>
            <person name="Slamovits C.H."/>
            <person name="Saffo M.B."/>
            <person name="Lane C.E."/>
        </authorList>
    </citation>
    <scope>NUCLEOTIDE SEQUENCE</scope>
    <source>
        <strain evidence="1">Neph108</strain>
    </source>
</reference>
<proteinExistence type="evidence at transcript level"/>
<accession>A0A3Q8UBU3</accession>
<name>A0A3Q8UBU3_9APIC</name>
<sequence length="196" mass="21158">MQSVVMHLRALLQTQPARCVCLPGAFNGFVGRLCAETGFKACYLSGGALSASCGIPDTGILERSRFVAAVKEISRASKLPILADADTGFGTHIDTYETVRLYHEAGASGFHIEDQVFPKRCGHLAGKELVPLEEFCNKIKAACRARDECTQGQFIICARTDARSVLGLDEALERGKAYAELGADMLFPEGLETEVN</sequence>
<dbReference type="InterPro" id="IPR039556">
    <property type="entry name" value="ICL/PEPM"/>
</dbReference>
<protein>
    <submittedName>
        <fullName evidence="1">Malate synthase</fullName>
    </submittedName>
</protein>
<dbReference type="EMBL" id="MK265877">
    <property type="protein sequence ID" value="AZL94486.1"/>
    <property type="molecule type" value="mRNA"/>
</dbReference>
<dbReference type="PANTHER" id="PTHR42905">
    <property type="entry name" value="PHOSPHOENOLPYRUVATE CARBOXYLASE"/>
    <property type="match status" value="1"/>
</dbReference>
<dbReference type="Pfam" id="PF13714">
    <property type="entry name" value="PEP_mutase"/>
    <property type="match status" value="1"/>
</dbReference>
<organism evidence="1">
    <name type="scientific">Nephromyces sp. MMRI</name>
    <dbReference type="NCBI Taxonomy" id="2496275"/>
    <lineage>
        <taxon>Eukaryota</taxon>
        <taxon>Sar</taxon>
        <taxon>Alveolata</taxon>
        <taxon>Apicomplexa</taxon>
        <taxon>Aconoidasida</taxon>
        <taxon>Nephromycida</taxon>
        <taxon>Nephromyces</taxon>
    </lineage>
</organism>
<dbReference type="InterPro" id="IPR018523">
    <property type="entry name" value="Isocitrate_lyase_ph_CS"/>
</dbReference>
<dbReference type="SUPFAM" id="SSF51621">
    <property type="entry name" value="Phosphoenolpyruvate/pyruvate domain"/>
    <property type="match status" value="1"/>
</dbReference>
<dbReference type="PANTHER" id="PTHR42905:SF5">
    <property type="entry name" value="CARBOXYVINYL-CARBOXYPHOSPHONATE PHOSPHORYLMUTASE, CHLOROPLASTIC"/>
    <property type="match status" value="1"/>
</dbReference>
<dbReference type="PROSITE" id="PS00161">
    <property type="entry name" value="ISOCITRATE_LYASE"/>
    <property type="match status" value="1"/>
</dbReference>
<dbReference type="InterPro" id="IPR015813">
    <property type="entry name" value="Pyrv/PenolPyrv_kinase-like_dom"/>
</dbReference>
<dbReference type="InterPro" id="IPR040442">
    <property type="entry name" value="Pyrv_kinase-like_dom_sf"/>
</dbReference>
<dbReference type="Gene3D" id="3.20.20.60">
    <property type="entry name" value="Phosphoenolpyruvate-binding domains"/>
    <property type="match status" value="1"/>
</dbReference>